<keyword evidence="3" id="KW-1185">Reference proteome</keyword>
<evidence type="ECO:0000256" key="1">
    <source>
        <dbReference type="SAM" id="MobiDB-lite"/>
    </source>
</evidence>
<evidence type="ECO:0000313" key="3">
    <source>
        <dbReference type="Proteomes" id="UP000295172"/>
    </source>
</evidence>
<reference evidence="2 3" key="1">
    <citation type="submission" date="2019-02" db="EMBL/GenBank/DDBJ databases">
        <title>Draft genome sequences of novel Actinobacteria.</title>
        <authorList>
            <person name="Sahin N."/>
            <person name="Ay H."/>
            <person name="Saygin H."/>
        </authorList>
    </citation>
    <scope>NUCLEOTIDE SEQUENCE [LARGE SCALE GENOMIC DNA]</scope>
    <source>
        <strain evidence="2 3">16K104</strain>
    </source>
</reference>
<gene>
    <name evidence="2" type="ORF">E1218_27550</name>
</gene>
<dbReference type="EMBL" id="SMKR01000149">
    <property type="protein sequence ID" value="TDD17602.1"/>
    <property type="molecule type" value="Genomic_DNA"/>
</dbReference>
<dbReference type="RefSeq" id="WP_132325372.1">
    <property type="nucleotide sequence ID" value="NZ_SMKR01000149.1"/>
</dbReference>
<evidence type="ECO:0000313" key="2">
    <source>
        <dbReference type="EMBL" id="TDD17602.1"/>
    </source>
</evidence>
<feature type="region of interest" description="Disordered" evidence="1">
    <location>
        <begin position="161"/>
        <end position="186"/>
    </location>
</feature>
<dbReference type="AlphaFoldDB" id="A0A4R4WFC9"/>
<protein>
    <submittedName>
        <fullName evidence="2">Uncharacterized protein</fullName>
    </submittedName>
</protein>
<accession>A0A4R4WFC9</accession>
<name>A0A4R4WFC9_9ACTN</name>
<dbReference type="Proteomes" id="UP000295172">
    <property type="component" value="Unassembled WGS sequence"/>
</dbReference>
<comment type="caution">
    <text evidence="2">The sequence shown here is derived from an EMBL/GenBank/DDBJ whole genome shotgun (WGS) entry which is preliminary data.</text>
</comment>
<organism evidence="2 3">
    <name type="scientific">Kribbella turkmenica</name>
    <dbReference type="NCBI Taxonomy" id="2530375"/>
    <lineage>
        <taxon>Bacteria</taxon>
        <taxon>Bacillati</taxon>
        <taxon>Actinomycetota</taxon>
        <taxon>Actinomycetes</taxon>
        <taxon>Propionibacteriales</taxon>
        <taxon>Kribbellaceae</taxon>
        <taxon>Kribbella</taxon>
    </lineage>
</organism>
<proteinExistence type="predicted"/>
<sequence>MLATAIWRPSALTKDVAGVQVNRVDPCRPVGGPERMAVCGVDRRSVRQPHRDHRVQPAVANQVDHLARTALARNRSGSHDHVAELDVLDLFRGAVCHQDARLAGEAIGPAGIGHVVRKLAEPAEFAPGGGWNGNADDFASRIGSGIGVCAVGCGELVELASEPTPGDGQDLGRFRVSPKSSSAQPE</sequence>